<dbReference type="Pfam" id="PF14438">
    <property type="entry name" value="SM-ATX"/>
    <property type="match status" value="1"/>
</dbReference>
<feature type="region of interest" description="Disordered" evidence="1">
    <location>
        <begin position="396"/>
        <end position="444"/>
    </location>
</feature>
<dbReference type="CDD" id="cd00600">
    <property type="entry name" value="Sm_like"/>
    <property type="match status" value="1"/>
</dbReference>
<feature type="compositionally biased region" description="Low complexity" evidence="1">
    <location>
        <begin position="246"/>
        <end position="255"/>
    </location>
</feature>
<feature type="region of interest" description="Disordered" evidence="1">
    <location>
        <begin position="238"/>
        <end position="384"/>
    </location>
</feature>
<feature type="compositionally biased region" description="Basic and acidic residues" evidence="1">
    <location>
        <begin position="423"/>
        <end position="444"/>
    </location>
</feature>
<feature type="compositionally biased region" description="Basic residues" evidence="1">
    <location>
        <begin position="307"/>
        <end position="321"/>
    </location>
</feature>
<feature type="compositionally biased region" description="Polar residues" evidence="1">
    <location>
        <begin position="322"/>
        <end position="334"/>
    </location>
</feature>
<reference evidence="3 4" key="1">
    <citation type="submission" date="2024-10" db="EMBL/GenBank/DDBJ databases">
        <authorList>
            <person name="Kim D."/>
        </authorList>
    </citation>
    <scope>NUCLEOTIDE SEQUENCE [LARGE SCALE GENOMIC DNA]</scope>
    <source>
        <strain evidence="3">Taebaek</strain>
    </source>
</reference>
<accession>A0ABD2JYG9</accession>
<name>A0ABD2JYG9_HETSC</name>
<organism evidence="3 4">
    <name type="scientific">Heterodera schachtii</name>
    <name type="common">Sugarbeet cyst nematode worm</name>
    <name type="synonym">Tylenchus schachtii</name>
    <dbReference type="NCBI Taxonomy" id="97005"/>
    <lineage>
        <taxon>Eukaryota</taxon>
        <taxon>Metazoa</taxon>
        <taxon>Ecdysozoa</taxon>
        <taxon>Nematoda</taxon>
        <taxon>Chromadorea</taxon>
        <taxon>Rhabditida</taxon>
        <taxon>Tylenchina</taxon>
        <taxon>Tylenchomorpha</taxon>
        <taxon>Tylenchoidea</taxon>
        <taxon>Heteroderidae</taxon>
        <taxon>Heteroderinae</taxon>
        <taxon>Heterodera</taxon>
    </lineage>
</organism>
<feature type="domain" description="Ataxin 2 SM" evidence="2">
    <location>
        <begin position="25"/>
        <end position="87"/>
    </location>
</feature>
<dbReference type="Proteomes" id="UP001620645">
    <property type="component" value="Unassembled WGS sequence"/>
</dbReference>
<dbReference type="PANTHER" id="PTHR12854:SF7">
    <property type="entry name" value="ATAXIN-2 HOMOLOG"/>
    <property type="match status" value="1"/>
</dbReference>
<proteinExistence type="predicted"/>
<evidence type="ECO:0000256" key="1">
    <source>
        <dbReference type="SAM" id="MobiDB-lite"/>
    </source>
</evidence>
<evidence type="ECO:0000313" key="4">
    <source>
        <dbReference type="Proteomes" id="UP001620645"/>
    </source>
</evidence>
<dbReference type="AlphaFoldDB" id="A0ABD2JYG9"/>
<dbReference type="PANTHER" id="PTHR12854">
    <property type="entry name" value="ATAXIN 2-RELATED"/>
    <property type="match status" value="1"/>
</dbReference>
<gene>
    <name evidence="3" type="ORF">niasHS_007538</name>
</gene>
<evidence type="ECO:0000259" key="2">
    <source>
        <dbReference type="Pfam" id="PF14438"/>
    </source>
</evidence>
<feature type="compositionally biased region" description="Low complexity" evidence="1">
    <location>
        <begin position="335"/>
        <end position="344"/>
    </location>
</feature>
<comment type="caution">
    <text evidence="3">The sequence shown here is derived from an EMBL/GenBank/DDBJ whole genome shotgun (WGS) entry which is preliminary data.</text>
</comment>
<feature type="compositionally biased region" description="Polar residues" evidence="1">
    <location>
        <begin position="345"/>
        <end position="366"/>
    </location>
</feature>
<dbReference type="EMBL" id="JBICCN010000083">
    <property type="protein sequence ID" value="KAL3095439.1"/>
    <property type="molecule type" value="Genomic_DNA"/>
</dbReference>
<keyword evidence="4" id="KW-1185">Reference proteome</keyword>
<evidence type="ECO:0000313" key="3">
    <source>
        <dbReference type="EMBL" id="KAL3095439.1"/>
    </source>
</evidence>
<dbReference type="InterPro" id="IPR045117">
    <property type="entry name" value="ATXN2-like"/>
</dbReference>
<protein>
    <recommendedName>
        <fullName evidence="2">Ataxin 2 SM domain-containing protein</fullName>
    </recommendedName>
</protein>
<feature type="compositionally biased region" description="Polar residues" evidence="1">
    <location>
        <begin position="265"/>
        <end position="275"/>
    </location>
</feature>
<sequence>MISVTKDNVGKREQEAPTIAGCKNKLIGTQVVVELSEGELYTGILNDVTDEFVITLSYAQKMPTSEESEFILCEGTTEKVLQLRDVVRLSGCIDEKDQFNAFRTDGEISEMNGESKVKEPEFLPWNADGELPDDDEMLPEAEEKGMRRPCKNVWEDGWKAETMFEMNKDKVVGKSTFDESLSQYSNVEVQNCTEEQIKRAEQIAKAIESNTESKRNALLENDDEERDLGKATDFKLENHRPAERLQQPQQQQRQQRVVREGTASRRVSGSTSMTSGKRWIDKGQPSGERNAEQSTANWRSPNPQTSQHHHQRGHFNNKPHRSSSGYSQHQQSRPYQNQYNNNNQTPYKNTGSRASNYEANASQNMKNKSDVTNEPRVTTPSGPIAKPFAESVVAANSGCPSQQVQLHREEQQTPQQIPPDPEIMGKEVKSEKGSEGTENNQKEETALIIEEKIKVKEGSEKGEQQKEKFKMNPAAAPFIPKSKDPNTSSAVVTANTSPLMSNPIPPFIQLPASIPTQGISTQNIVFYHQQPQTVVSAQIPSNAASYHQQTQNVLPAQIPSSMAYHQQQQTVVPAQIPPNQIFYQQQPQNVVSAQLPSNPLYATYPVANPGQSIVFVSPTAPNQAVILQPGLAQHFIPVSAAAFPAQNINQHYRTVTPNGINPQTQLQHHQTNICPPQLHPTAQGMIIQSPPPPLLNLTMPNGVVSAPPPSFHPTGRFQQQF</sequence>
<feature type="compositionally biased region" description="Polar residues" evidence="1">
    <location>
        <begin position="292"/>
        <end position="306"/>
    </location>
</feature>
<dbReference type="InterPro" id="IPR025852">
    <property type="entry name" value="SM_dom_ATX"/>
</dbReference>